<name>A0AAE4SE08_9EURY</name>
<keyword evidence="4 6" id="KW-0862">Zinc</keyword>
<accession>A0AAE4SE08</accession>
<dbReference type="Gene3D" id="3.40.50.720">
    <property type="entry name" value="NAD(P)-binding Rossmann-like Domain"/>
    <property type="match status" value="1"/>
</dbReference>
<dbReference type="Pfam" id="PF08240">
    <property type="entry name" value="ADH_N"/>
    <property type="match status" value="1"/>
</dbReference>
<evidence type="ECO:0000256" key="6">
    <source>
        <dbReference type="RuleBase" id="RU361277"/>
    </source>
</evidence>
<evidence type="ECO:0000256" key="4">
    <source>
        <dbReference type="ARBA" id="ARBA00022833"/>
    </source>
</evidence>
<dbReference type="PANTHER" id="PTHR42813">
    <property type="entry name" value="ZINC-TYPE ALCOHOL DEHYDROGENASE-LIKE"/>
    <property type="match status" value="1"/>
</dbReference>
<evidence type="ECO:0000259" key="7">
    <source>
        <dbReference type="SMART" id="SM00829"/>
    </source>
</evidence>
<dbReference type="GO" id="GO:0044281">
    <property type="term" value="P:small molecule metabolic process"/>
    <property type="evidence" value="ECO:0007669"/>
    <property type="project" value="UniProtKB-ARBA"/>
</dbReference>
<dbReference type="InterPro" id="IPR013154">
    <property type="entry name" value="ADH-like_N"/>
</dbReference>
<evidence type="ECO:0000256" key="5">
    <source>
        <dbReference type="ARBA" id="ARBA00023002"/>
    </source>
</evidence>
<keyword evidence="5 8" id="KW-0560">Oxidoreductase</keyword>
<dbReference type="SMART" id="SM00829">
    <property type="entry name" value="PKS_ER"/>
    <property type="match status" value="1"/>
</dbReference>
<feature type="domain" description="Enoyl reductase (ER)" evidence="7">
    <location>
        <begin position="8"/>
        <end position="339"/>
    </location>
</feature>
<keyword evidence="9" id="KW-1185">Reference proteome</keyword>
<evidence type="ECO:0000313" key="8">
    <source>
        <dbReference type="EMBL" id="MDV0447309.1"/>
    </source>
</evidence>
<reference evidence="8" key="1">
    <citation type="submission" date="2023-06" db="EMBL/GenBank/DDBJ databases">
        <title>Genome sequence of Methanosarcinaceae archaeon Ag5.</title>
        <authorList>
            <person name="Protasov E."/>
            <person name="Platt K."/>
            <person name="Poehlein A."/>
            <person name="Daniel R."/>
            <person name="Brune A."/>
        </authorList>
    </citation>
    <scope>NUCLEOTIDE SEQUENCE</scope>
    <source>
        <strain evidence="8">Ag5</strain>
    </source>
</reference>
<dbReference type="RefSeq" id="WP_338099731.1">
    <property type="nucleotide sequence ID" value="NZ_JAWDKD010000018.1"/>
</dbReference>
<keyword evidence="3 6" id="KW-0479">Metal-binding</keyword>
<dbReference type="InterPro" id="IPR002328">
    <property type="entry name" value="ADH_Zn_CS"/>
</dbReference>
<dbReference type="Gene3D" id="3.90.180.10">
    <property type="entry name" value="Medium-chain alcohol dehydrogenases, catalytic domain"/>
    <property type="match status" value="1"/>
</dbReference>
<dbReference type="InterPro" id="IPR036291">
    <property type="entry name" value="NAD(P)-bd_dom_sf"/>
</dbReference>
<dbReference type="AlphaFoldDB" id="A0AAE4SE08"/>
<dbReference type="GO" id="GO:0050009">
    <property type="term" value="F:isopropanol dehydrogenase (NADP+) activity"/>
    <property type="evidence" value="ECO:0007669"/>
    <property type="project" value="UniProtKB-EC"/>
</dbReference>
<dbReference type="InterPro" id="IPR011032">
    <property type="entry name" value="GroES-like_sf"/>
</dbReference>
<comment type="cofactor">
    <cofactor evidence="1 6">
        <name>Zn(2+)</name>
        <dbReference type="ChEBI" id="CHEBI:29105"/>
    </cofactor>
</comment>
<dbReference type="Pfam" id="PF00107">
    <property type="entry name" value="ADH_zinc_N"/>
    <property type="match status" value="1"/>
</dbReference>
<dbReference type="SUPFAM" id="SSF51735">
    <property type="entry name" value="NAD(P)-binding Rossmann-fold domains"/>
    <property type="match status" value="1"/>
</dbReference>
<protein>
    <submittedName>
        <fullName evidence="8">NADP-dependent isopropanol dehydrogenase</fullName>
        <ecNumber evidence="8">1.1.1.80</ecNumber>
    </submittedName>
</protein>
<dbReference type="GO" id="GO:0008270">
    <property type="term" value="F:zinc ion binding"/>
    <property type="evidence" value="ECO:0007669"/>
    <property type="project" value="InterPro"/>
</dbReference>
<dbReference type="PROSITE" id="PS00059">
    <property type="entry name" value="ADH_ZINC"/>
    <property type="match status" value="1"/>
</dbReference>
<dbReference type="EC" id="1.1.1.80" evidence="8"/>
<dbReference type="InterPro" id="IPR020843">
    <property type="entry name" value="ER"/>
</dbReference>
<dbReference type="EMBL" id="JAWDKD010000018">
    <property type="protein sequence ID" value="MDV0447309.1"/>
    <property type="molecule type" value="Genomic_DNA"/>
</dbReference>
<sequence>MKGFGVIKPFEQVGWVDKEVPVLGPYDALLEPVAICPCTSDVHTAYDIPATPNRILGHEAVGRVIKVGSEVKDFKVGDVVAVPAVTPKWRSLDVQDSYHQHAGGLFQGMQLSSGEDGCMAECFKVNDIDMNVAKVPDGVALEAAVLVGDMVTTGFHGAELADIKFGDSVCVIGIGPVGLMAVAGSALRGAGKLFAVGSRPVCVELAKEYGATDVIDYKNGPIAEQVLKLNGGHQIDVVIIAGGGTGSIEEGFNMVRPGGTVVNIEVQSDPEGLLIPTFGSGFGCGHKKFIGGLCPGGRRRMGRLFDMILEGRIDPSKMITHKFYGLDACEDAFYLMRDKPKDLIKPIVYFDKKA</sequence>
<dbReference type="PANTHER" id="PTHR42813:SF4">
    <property type="entry name" value="NADP-DEPENDENT ISOPROPANOL DEHYDROGENASE"/>
    <property type="match status" value="1"/>
</dbReference>
<organism evidence="8 9">
    <name type="scientific">Methanolapillus africanus</name>
    <dbReference type="NCBI Taxonomy" id="3028297"/>
    <lineage>
        <taxon>Archaea</taxon>
        <taxon>Methanobacteriati</taxon>
        <taxon>Methanobacteriota</taxon>
        <taxon>Stenosarchaea group</taxon>
        <taxon>Methanomicrobia</taxon>
        <taxon>Methanosarcinales</taxon>
        <taxon>Methanosarcinaceae</taxon>
        <taxon>Methanolapillus</taxon>
    </lineage>
</organism>
<evidence type="ECO:0000313" key="9">
    <source>
        <dbReference type="Proteomes" id="UP001271789"/>
    </source>
</evidence>
<comment type="similarity">
    <text evidence="2 6">Belongs to the zinc-containing alcohol dehydrogenase family.</text>
</comment>
<evidence type="ECO:0000256" key="1">
    <source>
        <dbReference type="ARBA" id="ARBA00001947"/>
    </source>
</evidence>
<dbReference type="GO" id="GO:0030554">
    <property type="term" value="F:adenyl nucleotide binding"/>
    <property type="evidence" value="ECO:0007669"/>
    <property type="project" value="UniProtKB-ARBA"/>
</dbReference>
<dbReference type="SUPFAM" id="SSF50129">
    <property type="entry name" value="GroES-like"/>
    <property type="match status" value="1"/>
</dbReference>
<evidence type="ECO:0000256" key="2">
    <source>
        <dbReference type="ARBA" id="ARBA00008072"/>
    </source>
</evidence>
<dbReference type="InterPro" id="IPR013149">
    <property type="entry name" value="ADH-like_C"/>
</dbReference>
<evidence type="ECO:0000256" key="3">
    <source>
        <dbReference type="ARBA" id="ARBA00022723"/>
    </source>
</evidence>
<gene>
    <name evidence="8" type="primary">adh_2</name>
    <name evidence="8" type="ORF">MsAg5_11930</name>
</gene>
<dbReference type="GO" id="GO:0043168">
    <property type="term" value="F:anion binding"/>
    <property type="evidence" value="ECO:0007669"/>
    <property type="project" value="UniProtKB-ARBA"/>
</dbReference>
<comment type="caution">
    <text evidence="8">The sequence shown here is derived from an EMBL/GenBank/DDBJ whole genome shotgun (WGS) entry which is preliminary data.</text>
</comment>
<proteinExistence type="inferred from homology"/>
<dbReference type="Proteomes" id="UP001271789">
    <property type="component" value="Unassembled WGS sequence"/>
</dbReference>